<evidence type="ECO:0000313" key="3">
    <source>
        <dbReference type="Proteomes" id="UP000199062"/>
    </source>
</evidence>
<dbReference type="Proteomes" id="UP000199062">
    <property type="component" value="Unassembled WGS sequence"/>
</dbReference>
<reference evidence="2 3" key="1">
    <citation type="submission" date="2016-10" db="EMBL/GenBank/DDBJ databases">
        <authorList>
            <person name="de Groot N.N."/>
        </authorList>
    </citation>
    <scope>NUCLEOTIDE SEQUENCE [LARGE SCALE GENOMIC DNA]</scope>
    <source>
        <strain evidence="2 3">CGMCC 1.10457</strain>
    </source>
</reference>
<feature type="compositionally biased region" description="Polar residues" evidence="1">
    <location>
        <begin position="171"/>
        <end position="181"/>
    </location>
</feature>
<organism evidence="2 3">
    <name type="scientific">Halomicrobium zhouii</name>
    <dbReference type="NCBI Taxonomy" id="767519"/>
    <lineage>
        <taxon>Archaea</taxon>
        <taxon>Methanobacteriati</taxon>
        <taxon>Methanobacteriota</taxon>
        <taxon>Stenosarchaea group</taxon>
        <taxon>Halobacteria</taxon>
        <taxon>Halobacteriales</taxon>
        <taxon>Haloarculaceae</taxon>
        <taxon>Halomicrobium</taxon>
    </lineage>
</organism>
<dbReference type="Pfam" id="PF13618">
    <property type="entry name" value="Gluconate_2-dh3"/>
    <property type="match status" value="1"/>
</dbReference>
<feature type="region of interest" description="Disordered" evidence="1">
    <location>
        <begin position="162"/>
        <end position="181"/>
    </location>
</feature>
<name>A0A1I6KBZ7_9EURY</name>
<dbReference type="EMBL" id="FOZK01000001">
    <property type="protein sequence ID" value="SFR88739.1"/>
    <property type="molecule type" value="Genomic_DNA"/>
</dbReference>
<proteinExistence type="predicted"/>
<keyword evidence="3" id="KW-1185">Reference proteome</keyword>
<sequence length="181" mass="19039">MELTRRDVLGALSAAGVGSVSGCSDLLEGGAVGESPTDDDPVTDHDVETLVALAEVVYPSGVTEIGSFVREYSVARVRDDASYARGVGETVARLDDYVAEWHDDSYTDLAPSTRADVLDQMGVDAADPDPGGVASERIRYYLVNELLYAFYASPTGAGLVGLENPPGHPGGTTSYQEGPHE</sequence>
<dbReference type="STRING" id="767519.SAMN05216559_0529"/>
<evidence type="ECO:0000256" key="1">
    <source>
        <dbReference type="SAM" id="MobiDB-lite"/>
    </source>
</evidence>
<evidence type="ECO:0000313" key="2">
    <source>
        <dbReference type="EMBL" id="SFR88739.1"/>
    </source>
</evidence>
<dbReference type="OrthoDB" id="198474at2157"/>
<accession>A0A1I6KBZ7</accession>
<dbReference type="AlphaFoldDB" id="A0A1I6KBZ7"/>
<protein>
    <submittedName>
        <fullName evidence="2">Gluconate 2-dehydrogenase subunit 3</fullName>
    </submittedName>
</protein>
<dbReference type="InterPro" id="IPR027056">
    <property type="entry name" value="Gluconate_2DH_su3"/>
</dbReference>
<dbReference type="RefSeq" id="WP_089813610.1">
    <property type="nucleotide sequence ID" value="NZ_FOZK01000001.1"/>
</dbReference>
<dbReference type="PROSITE" id="PS51257">
    <property type="entry name" value="PROKAR_LIPOPROTEIN"/>
    <property type="match status" value="1"/>
</dbReference>
<gene>
    <name evidence="2" type="ORF">SAMN05216559_0529</name>
</gene>